<evidence type="ECO:0000256" key="6">
    <source>
        <dbReference type="ARBA" id="ARBA00023242"/>
    </source>
</evidence>
<dbReference type="CDD" id="cd12148">
    <property type="entry name" value="fungal_TF_MHR"/>
    <property type="match status" value="1"/>
</dbReference>
<proteinExistence type="predicted"/>
<feature type="region of interest" description="Disordered" evidence="7">
    <location>
        <begin position="623"/>
        <end position="646"/>
    </location>
</feature>
<dbReference type="PROSITE" id="PS50048">
    <property type="entry name" value="ZN2_CY6_FUNGAL_2"/>
    <property type="match status" value="1"/>
</dbReference>
<dbReference type="Pfam" id="PF00172">
    <property type="entry name" value="Zn_clus"/>
    <property type="match status" value="1"/>
</dbReference>
<feature type="region of interest" description="Disordered" evidence="7">
    <location>
        <begin position="94"/>
        <end position="134"/>
    </location>
</feature>
<dbReference type="GO" id="GO:0008270">
    <property type="term" value="F:zinc ion binding"/>
    <property type="evidence" value="ECO:0007669"/>
    <property type="project" value="InterPro"/>
</dbReference>
<dbReference type="CDD" id="cd00067">
    <property type="entry name" value="GAL4"/>
    <property type="match status" value="1"/>
</dbReference>
<keyword evidence="2" id="KW-0862">Zinc</keyword>
<dbReference type="InterPro" id="IPR052073">
    <property type="entry name" value="Amide_Lactam_Regulators"/>
</dbReference>
<keyword evidence="6" id="KW-0539">Nucleus</keyword>
<sequence>MQRLFGLRSRRQMKCDGGHASCQLQTSHCAPVVVCCRILLHISHTSFTAMSARWSTAKAACTNCHKRKVRCDFPYNQAKCINCEIFDTECRPHSRKRKLRHGTTPPPKHHDHQQEDRGEPEIPFPKRQAPDTDRPAQVLGAGLLHTPEQSAPSEVRSERCGADQQPSLGGDSPYVSRTEILGPGPFTERIYPRKAILSTEDSDMRCREVLKVFDADATVSEPVASRLITLYQTFCWPWAPIVEKSWLLPRSRSSMPLLLLQSVLLSGSRVSSIGPLSQSMQLYQKAKARFFYGDDRMPLASVISAILLQWWSPTGPEHFSLGNSGFWMHITLGLAHQLGLHKQPPLGPYHGLRRRIWWTIVVRDILISVGVGRPRMINLEDSDVGPPSIQDFQAEDSTNAHVFVSYVEICRILGDLVEMRRKSRLTCERRDAVEKSLLQWLHNLPADLKLYGSEPSKVLSEYNLQSRQLHVIFFVSLIILSIAEDPKSASVTPIVAASAIATIFAEFQEYGDLQRLGPIFAFHGLAAALPLLSAQKFRQVAPDATLDFDKIYSALQELAEKWGSALGLLEPLAAAKKASAKMEISDSLPLAAQGSLLEILLGFGPEICSLWWLMPKGPHLLGATSSSATDQTHKPELQRGEDAAQNLPVDRQGQDMLTPGCVNWSQSIEFDNANHLQQPWEALPAQMFFSDESWMNELGTL</sequence>
<dbReference type="SMART" id="SM00066">
    <property type="entry name" value="GAL4"/>
    <property type="match status" value="1"/>
</dbReference>
<dbReference type="InterPro" id="IPR036864">
    <property type="entry name" value="Zn2-C6_fun-type_DNA-bd_sf"/>
</dbReference>
<feature type="region of interest" description="Disordered" evidence="7">
    <location>
        <begin position="148"/>
        <end position="176"/>
    </location>
</feature>
<keyword evidence="3" id="KW-0805">Transcription regulation</keyword>
<comment type="caution">
    <text evidence="9">The sequence shown here is derived from an EMBL/GenBank/DDBJ whole genome shotgun (WGS) entry which is preliminary data.</text>
</comment>
<feature type="compositionally biased region" description="Basic and acidic residues" evidence="7">
    <location>
        <begin position="631"/>
        <end position="642"/>
    </location>
</feature>
<dbReference type="GO" id="GO:0006351">
    <property type="term" value="P:DNA-templated transcription"/>
    <property type="evidence" value="ECO:0007669"/>
    <property type="project" value="InterPro"/>
</dbReference>
<keyword evidence="1" id="KW-0479">Metal-binding</keyword>
<evidence type="ECO:0000313" key="10">
    <source>
        <dbReference type="Proteomes" id="UP001175261"/>
    </source>
</evidence>
<dbReference type="InterPro" id="IPR007219">
    <property type="entry name" value="XnlR_reg_dom"/>
</dbReference>
<keyword evidence="4" id="KW-0238">DNA-binding</keyword>
<evidence type="ECO:0000256" key="4">
    <source>
        <dbReference type="ARBA" id="ARBA00023125"/>
    </source>
</evidence>
<evidence type="ECO:0000259" key="8">
    <source>
        <dbReference type="PROSITE" id="PS50048"/>
    </source>
</evidence>
<dbReference type="Gene3D" id="4.10.240.10">
    <property type="entry name" value="Zn(2)-C6 fungal-type DNA-binding domain"/>
    <property type="match status" value="1"/>
</dbReference>
<dbReference type="EMBL" id="JAPDFR010000009">
    <property type="protein sequence ID" value="KAK0383205.1"/>
    <property type="molecule type" value="Genomic_DNA"/>
</dbReference>
<dbReference type="PROSITE" id="PS00463">
    <property type="entry name" value="ZN2_CY6_FUNGAL_1"/>
    <property type="match status" value="1"/>
</dbReference>
<reference evidence="9" key="1">
    <citation type="submission" date="2022-10" db="EMBL/GenBank/DDBJ databases">
        <title>Determination and structural analysis of whole genome sequence of Sarocladium strictum F4-1.</title>
        <authorList>
            <person name="Hu L."/>
            <person name="Jiang Y."/>
        </authorList>
    </citation>
    <scope>NUCLEOTIDE SEQUENCE</scope>
    <source>
        <strain evidence="9">F4-1</strain>
    </source>
</reference>
<keyword evidence="10" id="KW-1185">Reference proteome</keyword>
<evidence type="ECO:0000256" key="1">
    <source>
        <dbReference type="ARBA" id="ARBA00022723"/>
    </source>
</evidence>
<dbReference type="SUPFAM" id="SSF57701">
    <property type="entry name" value="Zn2/Cys6 DNA-binding domain"/>
    <property type="match status" value="1"/>
</dbReference>
<dbReference type="AlphaFoldDB" id="A0AA39G9J8"/>
<evidence type="ECO:0000256" key="2">
    <source>
        <dbReference type="ARBA" id="ARBA00022833"/>
    </source>
</evidence>
<dbReference type="InterPro" id="IPR001138">
    <property type="entry name" value="Zn2Cys6_DnaBD"/>
</dbReference>
<evidence type="ECO:0000256" key="5">
    <source>
        <dbReference type="ARBA" id="ARBA00023163"/>
    </source>
</evidence>
<evidence type="ECO:0000313" key="9">
    <source>
        <dbReference type="EMBL" id="KAK0383205.1"/>
    </source>
</evidence>
<dbReference type="Proteomes" id="UP001175261">
    <property type="component" value="Unassembled WGS sequence"/>
</dbReference>
<keyword evidence="5" id="KW-0804">Transcription</keyword>
<dbReference type="PANTHER" id="PTHR47171:SF2">
    <property type="entry name" value="TRANSCRIPTION FACTOR, PUTATIVE-RELATED"/>
    <property type="match status" value="1"/>
</dbReference>
<evidence type="ECO:0000256" key="3">
    <source>
        <dbReference type="ARBA" id="ARBA00023015"/>
    </source>
</evidence>
<gene>
    <name evidence="9" type="ORF">NLU13_9118</name>
</gene>
<dbReference type="GO" id="GO:0003677">
    <property type="term" value="F:DNA binding"/>
    <property type="evidence" value="ECO:0007669"/>
    <property type="project" value="UniProtKB-KW"/>
</dbReference>
<dbReference type="GO" id="GO:0000981">
    <property type="term" value="F:DNA-binding transcription factor activity, RNA polymerase II-specific"/>
    <property type="evidence" value="ECO:0007669"/>
    <property type="project" value="InterPro"/>
</dbReference>
<evidence type="ECO:0000256" key="7">
    <source>
        <dbReference type="SAM" id="MobiDB-lite"/>
    </source>
</evidence>
<feature type="domain" description="Zn(2)-C6 fungal-type" evidence="8">
    <location>
        <begin position="60"/>
        <end position="90"/>
    </location>
</feature>
<dbReference type="PANTHER" id="PTHR47171">
    <property type="entry name" value="FARA-RELATED"/>
    <property type="match status" value="1"/>
</dbReference>
<accession>A0AA39G9J8</accession>
<feature type="compositionally biased region" description="Basic residues" evidence="7">
    <location>
        <begin position="94"/>
        <end position="111"/>
    </location>
</feature>
<organism evidence="9 10">
    <name type="scientific">Sarocladium strictum</name>
    <name type="common">Black bundle disease fungus</name>
    <name type="synonym">Acremonium strictum</name>
    <dbReference type="NCBI Taxonomy" id="5046"/>
    <lineage>
        <taxon>Eukaryota</taxon>
        <taxon>Fungi</taxon>
        <taxon>Dikarya</taxon>
        <taxon>Ascomycota</taxon>
        <taxon>Pezizomycotina</taxon>
        <taxon>Sordariomycetes</taxon>
        <taxon>Hypocreomycetidae</taxon>
        <taxon>Hypocreales</taxon>
        <taxon>Sarocladiaceae</taxon>
        <taxon>Sarocladium</taxon>
    </lineage>
</organism>
<name>A0AA39G9J8_SARSR</name>
<dbReference type="Pfam" id="PF04082">
    <property type="entry name" value="Fungal_trans"/>
    <property type="match status" value="1"/>
</dbReference>
<protein>
    <recommendedName>
        <fullName evidence="8">Zn(2)-C6 fungal-type domain-containing protein</fullName>
    </recommendedName>
</protein>
<dbReference type="SMART" id="SM00906">
    <property type="entry name" value="Fungal_trans"/>
    <property type="match status" value="1"/>
</dbReference>